<keyword evidence="6 7" id="KW-0413">Isomerase</keyword>
<dbReference type="NCBIfam" id="NF004043">
    <property type="entry name" value="PRK05560.1"/>
    <property type="match status" value="1"/>
</dbReference>
<dbReference type="InterPro" id="IPR006691">
    <property type="entry name" value="GyrA/parC_rep"/>
</dbReference>
<evidence type="ECO:0000256" key="3">
    <source>
        <dbReference type="ARBA" id="ARBA00012895"/>
    </source>
</evidence>
<reference evidence="10 11" key="1">
    <citation type="journal article" date="2018" name="Mol. Biol. Evol.">
        <title>Analysis of the draft genome of the red seaweed Gracilariopsis chorda provides insights into genome size evolution in Rhodophyta.</title>
        <authorList>
            <person name="Lee J."/>
            <person name="Yang E.C."/>
            <person name="Graf L."/>
            <person name="Yang J.H."/>
            <person name="Qiu H."/>
            <person name="Zel Zion U."/>
            <person name="Chan C.X."/>
            <person name="Stephens T.G."/>
            <person name="Weber A.P.M."/>
            <person name="Boo G.H."/>
            <person name="Boo S.M."/>
            <person name="Kim K.M."/>
            <person name="Shin Y."/>
            <person name="Jung M."/>
            <person name="Lee S.J."/>
            <person name="Yim H.S."/>
            <person name="Lee J.H."/>
            <person name="Bhattacharya D."/>
            <person name="Yoon H.S."/>
        </authorList>
    </citation>
    <scope>NUCLEOTIDE SEQUENCE [LARGE SCALE GENOMIC DNA]</scope>
    <source>
        <strain evidence="10 11">SKKU-2015</strain>
        <tissue evidence="10">Whole body</tissue>
    </source>
</reference>
<dbReference type="SUPFAM" id="SSF56719">
    <property type="entry name" value="Type II DNA topoisomerase"/>
    <property type="match status" value="1"/>
</dbReference>
<dbReference type="GO" id="GO:0003918">
    <property type="term" value="F:DNA topoisomerase type II (double strand cut, ATP-hydrolyzing) activity"/>
    <property type="evidence" value="ECO:0007669"/>
    <property type="project" value="UniProtKB-EC"/>
</dbReference>
<evidence type="ECO:0000256" key="6">
    <source>
        <dbReference type="ARBA" id="ARBA00023235"/>
    </source>
</evidence>
<dbReference type="Proteomes" id="UP000247409">
    <property type="component" value="Unassembled WGS sequence"/>
</dbReference>
<protein>
    <recommendedName>
        <fullName evidence="3">DNA topoisomerase (ATP-hydrolyzing)</fullName>
        <ecNumber evidence="3">5.6.2.2</ecNumber>
    </recommendedName>
</protein>
<feature type="domain" description="Topo IIA-type catalytic" evidence="9">
    <location>
        <begin position="91"/>
        <end position="564"/>
    </location>
</feature>
<dbReference type="Pfam" id="PF03989">
    <property type="entry name" value="DNA_gyraseA_C"/>
    <property type="match status" value="6"/>
</dbReference>
<evidence type="ECO:0000256" key="8">
    <source>
        <dbReference type="SAM" id="MobiDB-lite"/>
    </source>
</evidence>
<dbReference type="FunFam" id="3.30.1360.40:FF:000002">
    <property type="entry name" value="DNA gyrase subunit A"/>
    <property type="match status" value="1"/>
</dbReference>
<dbReference type="PROSITE" id="PS52040">
    <property type="entry name" value="TOPO_IIA"/>
    <property type="match status" value="1"/>
</dbReference>
<proteinExistence type="inferred from homology"/>
<dbReference type="PANTHER" id="PTHR43493">
    <property type="entry name" value="DNA GYRASE/TOPOISOMERASE SUBUNIT A"/>
    <property type="match status" value="1"/>
</dbReference>
<dbReference type="GO" id="GO:0005524">
    <property type="term" value="F:ATP binding"/>
    <property type="evidence" value="ECO:0007669"/>
    <property type="project" value="InterPro"/>
</dbReference>
<evidence type="ECO:0000256" key="5">
    <source>
        <dbReference type="ARBA" id="ARBA00023125"/>
    </source>
</evidence>
<sequence>MLRPAAAVFISAWTPYRLNFRSGFLGRCGAAQSRFRNYATSNRRIPRMSDTQNGSSGPGKAGLNVVPTDLRLEMERSYMGYAMSVILGRAMPDVRDGLKPVHRRILYAMHVLGLAPSGQFRKCARVVGEVLGKYHPHGDTAVYDALVRMAQPFSMSIPLINGHGNFGSTDGDPPAAMRYTECKLSRLATDTFLSDIDCNTVSFMPNFDSSEHEPLVLPVKVPNLLVNGGSGIAVGMATNIPPHNLGELVSALTALIEDPDVSDERLFEFVPAPDFPTGGLILGTDGAKEMYRTGRGRITVRALAHTETLEGQGKRKQREAIVITELPYQVNKARLVAKIAELVNDKKLEGIADLRDESDRTGTRIVVELKRDAVMSVVMNNLYKKTQLQSSFAGNMMAMDNGRFPIQLSLRDCLVKFLDFRRETERRKIAFDLEKAEGRLHIVNGLLVVQKNMDEVINTIRSSADTSTARFRLIEEYDLSEQQANSVLEMQLRRLTSLEYRKLQEEERSLESSVKEMREILESPSRVDAIIADDLQTSAEKYGKKRRSTILSGSSLDATEIDERSLTSNDRSVITVTEQGYIKRMPACAFDSQNRGTRGKRGIGRLRMGDEISHLFSCMTHDCLIAISGRGIVYSLEAHHVPATSLTSRGVPIFQLLPGVPTGERMAAVLPVTKDDEYLVLLSRKGFIKKTALDEFLSVNARGKRVMSVGEDDELLWVRRCRRRDNVVIATTKGRIIRFATEKKILRASGRLSRGVRGISLRPDDEIAGMDIIPWNELDEIEDLSADVVEDEEDLEDDTVVVEDDNERYILAVTRQGYGKRIRVSDLRPRNRGGLGVIGTKLRKKRKGSKEGDRLVAVHSCRRDDSVMLITSEGNMVRTRVSKVPVQGRMSYGVRLQRLDQRDTVADVVVFELSERDEVDSIDVIVDGVENEDVDEIVESSGS</sequence>
<evidence type="ECO:0000256" key="4">
    <source>
        <dbReference type="ARBA" id="ARBA00023029"/>
    </source>
</evidence>
<evidence type="ECO:0000256" key="7">
    <source>
        <dbReference type="PROSITE-ProRule" id="PRU01384"/>
    </source>
</evidence>
<dbReference type="InterPro" id="IPR002205">
    <property type="entry name" value="Topo_IIA_dom_A"/>
</dbReference>
<dbReference type="Gene3D" id="3.90.199.10">
    <property type="entry name" value="Topoisomerase II, domain 5"/>
    <property type="match status" value="1"/>
</dbReference>
<dbReference type="GO" id="GO:0003677">
    <property type="term" value="F:DNA binding"/>
    <property type="evidence" value="ECO:0007669"/>
    <property type="project" value="UniProtKB-UniRule"/>
</dbReference>
<comment type="caution">
    <text evidence="10">The sequence shown here is derived from an EMBL/GenBank/DDBJ whole genome shotgun (WGS) entry which is preliminary data.</text>
</comment>
<dbReference type="AlphaFoldDB" id="A0A2V3IEH5"/>
<dbReference type="NCBIfam" id="TIGR01063">
    <property type="entry name" value="gyrA"/>
    <property type="match status" value="1"/>
</dbReference>
<feature type="region of interest" description="Disordered" evidence="8">
    <location>
        <begin position="41"/>
        <end position="62"/>
    </location>
</feature>
<dbReference type="FunFam" id="1.10.268.10:FF:000001">
    <property type="entry name" value="DNA gyrase subunit A"/>
    <property type="match status" value="1"/>
</dbReference>
<comment type="similarity">
    <text evidence="2">Belongs to the type II topoisomerase GyrA/ParC subunit family.</text>
</comment>
<dbReference type="EC" id="5.6.2.2" evidence="3"/>
<accession>A0A2V3IEH5</accession>
<keyword evidence="4 7" id="KW-0799">Topoisomerase</keyword>
<dbReference type="STRING" id="448386.A0A2V3IEH5"/>
<keyword evidence="11" id="KW-1185">Reference proteome</keyword>
<organism evidence="10 11">
    <name type="scientific">Gracilariopsis chorda</name>
    <dbReference type="NCBI Taxonomy" id="448386"/>
    <lineage>
        <taxon>Eukaryota</taxon>
        <taxon>Rhodophyta</taxon>
        <taxon>Florideophyceae</taxon>
        <taxon>Rhodymeniophycidae</taxon>
        <taxon>Gracilariales</taxon>
        <taxon>Gracilariaceae</taxon>
        <taxon>Gracilariopsis</taxon>
    </lineage>
</organism>
<dbReference type="NCBIfam" id="NF004044">
    <property type="entry name" value="PRK05561.1"/>
    <property type="match status" value="1"/>
</dbReference>
<dbReference type="GO" id="GO:0009330">
    <property type="term" value="C:DNA topoisomerase type II (double strand cut, ATP-hydrolyzing) complex"/>
    <property type="evidence" value="ECO:0007669"/>
    <property type="project" value="TreeGrafter"/>
</dbReference>
<dbReference type="InterPro" id="IPR013758">
    <property type="entry name" value="Topo_IIA_A/C_ab"/>
</dbReference>
<evidence type="ECO:0000256" key="1">
    <source>
        <dbReference type="ARBA" id="ARBA00000185"/>
    </source>
</evidence>
<evidence type="ECO:0000259" key="9">
    <source>
        <dbReference type="PROSITE" id="PS52040"/>
    </source>
</evidence>
<evidence type="ECO:0000256" key="2">
    <source>
        <dbReference type="ARBA" id="ARBA00008263"/>
    </source>
</evidence>
<dbReference type="InterPro" id="IPR050220">
    <property type="entry name" value="Type_II_DNA_Topoisomerases"/>
</dbReference>
<dbReference type="Gene3D" id="2.120.10.90">
    <property type="entry name" value="DNA gyrase/topoisomerase IV, subunit A, C-terminal"/>
    <property type="match status" value="1"/>
</dbReference>
<feature type="compositionally biased region" description="Polar residues" evidence="8">
    <location>
        <begin position="41"/>
        <end position="55"/>
    </location>
</feature>
<dbReference type="SMART" id="SM00434">
    <property type="entry name" value="TOP4c"/>
    <property type="match status" value="1"/>
</dbReference>
<dbReference type="InterPro" id="IPR035516">
    <property type="entry name" value="Gyrase/topoIV_suA_C"/>
</dbReference>
<dbReference type="InterPro" id="IPR013760">
    <property type="entry name" value="Topo_IIA-like_dom_sf"/>
</dbReference>
<dbReference type="Gene3D" id="3.30.1360.40">
    <property type="match status" value="1"/>
</dbReference>
<keyword evidence="5 7" id="KW-0238">DNA-binding</keyword>
<dbReference type="Pfam" id="PF00521">
    <property type="entry name" value="DNA_topoisoIV"/>
    <property type="match status" value="1"/>
</dbReference>
<dbReference type="PANTHER" id="PTHR43493:SF5">
    <property type="entry name" value="DNA GYRASE SUBUNIT A, CHLOROPLASTIC_MITOCHONDRIAL"/>
    <property type="match status" value="1"/>
</dbReference>
<dbReference type="GO" id="GO:0006265">
    <property type="term" value="P:DNA topological change"/>
    <property type="evidence" value="ECO:0007669"/>
    <property type="project" value="UniProtKB-UniRule"/>
</dbReference>
<name>A0A2V3IEH5_9FLOR</name>
<feature type="active site" description="O-(5'-phospho-DNA)-tyrosine intermediate" evidence="7">
    <location>
        <position position="179"/>
    </location>
</feature>
<dbReference type="Gene3D" id="1.10.268.10">
    <property type="entry name" value="Topoisomerase, domain 3"/>
    <property type="match status" value="1"/>
</dbReference>
<comment type="catalytic activity">
    <reaction evidence="1 7">
        <text>ATP-dependent breakage, passage and rejoining of double-stranded DNA.</text>
        <dbReference type="EC" id="5.6.2.2"/>
    </reaction>
</comment>
<gene>
    <name evidence="10" type="ORF">BWQ96_09878</name>
</gene>
<dbReference type="InterPro" id="IPR013757">
    <property type="entry name" value="Topo_IIA_A_a_sf"/>
</dbReference>
<evidence type="ECO:0000313" key="11">
    <source>
        <dbReference type="Proteomes" id="UP000247409"/>
    </source>
</evidence>
<dbReference type="EMBL" id="NBIV01000298">
    <property type="protein sequence ID" value="PXF40418.1"/>
    <property type="molecule type" value="Genomic_DNA"/>
</dbReference>
<dbReference type="SUPFAM" id="SSF101904">
    <property type="entry name" value="GyrA/ParC C-terminal domain-like"/>
    <property type="match status" value="1"/>
</dbReference>
<dbReference type="CDD" id="cd00187">
    <property type="entry name" value="TOP4c"/>
    <property type="match status" value="1"/>
</dbReference>
<dbReference type="OrthoDB" id="734at2759"/>
<evidence type="ECO:0000313" key="10">
    <source>
        <dbReference type="EMBL" id="PXF40418.1"/>
    </source>
</evidence>